<dbReference type="KEGG" id="muo:115477909"/>
<dbReference type="RefSeq" id="XP_030070900.1">
    <property type="nucleotide sequence ID" value="XM_030215040.1"/>
</dbReference>
<dbReference type="Gene3D" id="3.30.160.60">
    <property type="entry name" value="Classic Zinc Finger"/>
    <property type="match status" value="1"/>
</dbReference>
<dbReference type="PANTHER" id="PTHR14649:SF1">
    <property type="entry name" value="ZINC FINGER C2HC DOMAIN-CONTAINING PROTEIN 1C"/>
    <property type="match status" value="1"/>
</dbReference>
<organism evidence="9 10">
    <name type="scientific">Microcaecilia unicolor</name>
    <dbReference type="NCBI Taxonomy" id="1415580"/>
    <lineage>
        <taxon>Eukaryota</taxon>
        <taxon>Metazoa</taxon>
        <taxon>Chordata</taxon>
        <taxon>Craniata</taxon>
        <taxon>Vertebrata</taxon>
        <taxon>Euteleostomi</taxon>
        <taxon>Amphibia</taxon>
        <taxon>Gymnophiona</taxon>
        <taxon>Siphonopidae</taxon>
        <taxon>Microcaecilia</taxon>
    </lineage>
</organism>
<feature type="compositionally biased region" description="Polar residues" evidence="7">
    <location>
        <begin position="320"/>
        <end position="333"/>
    </location>
</feature>
<dbReference type="GeneID" id="115477909"/>
<feature type="region of interest" description="Disordered" evidence="7">
    <location>
        <begin position="166"/>
        <end position="223"/>
    </location>
</feature>
<name>A0A6P7Z664_9AMPH</name>
<reference evidence="10" key="1">
    <citation type="submission" date="2025-08" db="UniProtKB">
        <authorList>
            <consortium name="RefSeq"/>
        </authorList>
    </citation>
    <scope>IDENTIFICATION</scope>
</reference>
<feature type="region of interest" description="Disordered" evidence="7">
    <location>
        <begin position="307"/>
        <end position="333"/>
    </location>
</feature>
<proteinExistence type="inferred from homology"/>
<evidence type="ECO:0000259" key="8">
    <source>
        <dbReference type="PROSITE" id="PS52027"/>
    </source>
</evidence>
<dbReference type="InterPro" id="IPR049899">
    <property type="entry name" value="Znf_C2HC_C3H"/>
</dbReference>
<dbReference type="Proteomes" id="UP000515156">
    <property type="component" value="Chromosome 9"/>
</dbReference>
<dbReference type="OrthoDB" id="10255185at2759"/>
<dbReference type="InterPro" id="IPR026104">
    <property type="entry name" value="ZNF_C2HC_dom_1C"/>
</dbReference>
<keyword evidence="4" id="KW-0862">Zinc</keyword>
<protein>
    <submittedName>
        <fullName evidence="10">Zinc finger C2HC domain-containing protein 1C</fullName>
    </submittedName>
</protein>
<feature type="compositionally biased region" description="Polar residues" evidence="7">
    <location>
        <begin position="199"/>
        <end position="217"/>
    </location>
</feature>
<dbReference type="PROSITE" id="PS52027">
    <property type="entry name" value="ZF_C2HC_C3H"/>
    <property type="match status" value="2"/>
</dbReference>
<keyword evidence="2" id="KW-0479">Metal-binding</keyword>
<dbReference type="AlphaFoldDB" id="A0A6P7Z664"/>
<evidence type="ECO:0000256" key="4">
    <source>
        <dbReference type="ARBA" id="ARBA00022833"/>
    </source>
</evidence>
<feature type="region of interest" description="Disordered" evidence="7">
    <location>
        <begin position="265"/>
        <end position="284"/>
    </location>
</feature>
<dbReference type="InParanoid" id="A0A6P7Z664"/>
<evidence type="ECO:0000313" key="9">
    <source>
        <dbReference type="Proteomes" id="UP000515156"/>
    </source>
</evidence>
<comment type="similarity">
    <text evidence="1">Belongs to the ZC2HC1 family.</text>
</comment>
<sequence length="600" mass="68563">MVLHQMTLDSHMDTILSCRKTETSTFPLIRQERGFEQGSKPLSSLQLMKSEYQQQLLKQREEKLVNLFLRQQLTALNKTEIYSHHHLPLYTTMQSDFPGKDPQALCKKGFSAGSHSRNTKPDYNNQAQMWPSNWMAKKSAGVAQAYPLRPVFHRKTASLNIKVGEPNTTVLQHSSPTTTLSTPSSNRRTLPTTKEEDICTSSPSQGSRGIQQRSRSNPGRPETWQIQKLEAMGEKLELEIQRKEALLREKLRRTEEELRRIQREKEQVEKKARNGSESHETGKTPYKEREAMGIAVTNGLKNIIKLSSRSSNEEEDQETDISINRSRPTTRNNKAWANPAIHSISYRHNSLFSPQEHTVVKLKKERLVASNSKMRAQEILAPAEISSHQLDHQVLANGSNFTPFSRGQSYCSPELLDQVKPPTLDLVGLYAEISSNVSEDNHKFHPAKTIAHDLVPCPVCGRNFLLERLEKHAAVCRKMQNSKRKLFDSSKARTKGTDLEPYTCRSRAAQAMQNVHAKKSTWRQKHESFIRTIRQSREMQVVIAKGGKLSDLPQPIPDENPDYIQCPHCIRRFAPKVAERHIPKCETIKNKPRPPPQRRH</sequence>
<evidence type="ECO:0000256" key="2">
    <source>
        <dbReference type="ARBA" id="ARBA00022723"/>
    </source>
</evidence>
<dbReference type="CTD" id="79696"/>
<feature type="compositionally biased region" description="Low complexity" evidence="7">
    <location>
        <begin position="174"/>
        <end position="190"/>
    </location>
</feature>
<evidence type="ECO:0000256" key="1">
    <source>
        <dbReference type="ARBA" id="ARBA00010843"/>
    </source>
</evidence>
<evidence type="ECO:0000256" key="5">
    <source>
        <dbReference type="ARBA" id="ARBA00023054"/>
    </source>
</evidence>
<evidence type="ECO:0000256" key="6">
    <source>
        <dbReference type="PROSITE-ProRule" id="PRU01371"/>
    </source>
</evidence>
<dbReference type="Pfam" id="PF13913">
    <property type="entry name" value="zf-C2HC_2"/>
    <property type="match status" value="2"/>
</dbReference>
<gene>
    <name evidence="10" type="primary">ZC2HC1C</name>
</gene>
<keyword evidence="9" id="KW-1185">Reference proteome</keyword>
<keyword evidence="5" id="KW-0175">Coiled coil</keyword>
<keyword evidence="3 6" id="KW-0863">Zinc-finger</keyword>
<evidence type="ECO:0000313" key="10">
    <source>
        <dbReference type="RefSeq" id="XP_030070900.1"/>
    </source>
</evidence>
<dbReference type="FunCoup" id="A0A6P7Z664">
    <property type="interactions" value="30"/>
</dbReference>
<dbReference type="PANTHER" id="PTHR14649">
    <property type="entry name" value="ZINC FINGER C2HC DOMAIN-CONTAINING PROTEIN 1C"/>
    <property type="match status" value="1"/>
</dbReference>
<accession>A0A6P7Z664</accession>
<evidence type="ECO:0000256" key="7">
    <source>
        <dbReference type="SAM" id="MobiDB-lite"/>
    </source>
</evidence>
<evidence type="ECO:0000256" key="3">
    <source>
        <dbReference type="ARBA" id="ARBA00022771"/>
    </source>
</evidence>
<feature type="domain" description="C2HC/C3H-type" evidence="8">
    <location>
        <begin position="562"/>
        <end position="591"/>
    </location>
</feature>
<feature type="domain" description="C2HC/C3H-type" evidence="8">
    <location>
        <begin position="453"/>
        <end position="482"/>
    </location>
</feature>
<dbReference type="GO" id="GO:0008270">
    <property type="term" value="F:zinc ion binding"/>
    <property type="evidence" value="ECO:0007669"/>
    <property type="project" value="UniProtKB-KW"/>
</dbReference>